<gene>
    <name evidence="5" type="ORF">SANT12839_088720</name>
</gene>
<accession>A0A4D4KMX8</accession>
<dbReference type="Gene3D" id="3.50.50.60">
    <property type="entry name" value="FAD/NAD(P)-binding domain"/>
    <property type="match status" value="2"/>
</dbReference>
<dbReference type="InterPro" id="IPR036188">
    <property type="entry name" value="FAD/NAD-bd_sf"/>
</dbReference>
<dbReference type="RefSeq" id="WP_137969037.1">
    <property type="nucleotide sequence ID" value="NZ_BJHV01000001.1"/>
</dbReference>
<dbReference type="EMBL" id="BJHV01000001">
    <property type="protein sequence ID" value="GDY47990.1"/>
    <property type="molecule type" value="Genomic_DNA"/>
</dbReference>
<name>A0A4D4KMX8_9ACTN</name>
<evidence type="ECO:0000256" key="1">
    <source>
        <dbReference type="ARBA" id="ARBA00037217"/>
    </source>
</evidence>
<comment type="function">
    <text evidence="1">Probable oxidoreductase that may play a role as regulator of mitochondrial function.</text>
</comment>
<comment type="caution">
    <text evidence="5">The sequence shown here is derived from an EMBL/GenBank/DDBJ whole genome shotgun (WGS) entry which is preliminary data.</text>
</comment>
<dbReference type="InterPro" id="IPR002937">
    <property type="entry name" value="Amino_oxidase"/>
</dbReference>
<protein>
    <recommendedName>
        <fullName evidence="3">Pyridine nucleotide-disulfide oxidoreductase domain-containing protein 2</fullName>
    </recommendedName>
</protein>
<sequence>MAEADAVIVGSGVNGLVAAAELALAGWSVVLVEREPNIGGFIATEERTLPGYLHDTYSSWHPLFVSGPAYARLGEPLHRHGLEYRNTDEWVTASVADDGRVTVAHRDPRRTAEDFAHDEDRAAYLAALGRLGDNMAAIGGLMSGELRSPAVFRPAAALLRGGGRRGVEWWVRSVATSGRGYTRTEFRGDEVDHLFAPWLLHAGLSPDHASGAFLMTLLAATLHGAGVPVVAGGAGRFLDAFTSLLATTGVRVETGTRADRILVERGRAVGVASGGRVFRARRAVLASVTPTALYGTLLPEGAVQPELRDEARRFRYGRAAMQIHVALSQPLGWRDPCLNTIPVVHLSDGSGSTGIACAEAEAGLLPRRPTVVVGQQYVLDSSRVPPGAAALWLQLQEVPFTPRGDSAGELDTAQGWTPELAQGYADRVLNRIARHAPDLPGKVLAVDVIAPPDLTRRNPNAVDGDPYGGSVQLDQSFLWRPLPASGRHATDIRGLWHIGASTHPGPGLGGISGHMVATALTTGARFARLPRLSPGAGSEADAV</sequence>
<dbReference type="SUPFAM" id="SSF51905">
    <property type="entry name" value="FAD/NAD(P)-binding domain"/>
    <property type="match status" value="1"/>
</dbReference>
<dbReference type="PANTHER" id="PTHR10668">
    <property type="entry name" value="PHYTOENE DEHYDROGENASE"/>
    <property type="match status" value="1"/>
</dbReference>
<evidence type="ECO:0000313" key="5">
    <source>
        <dbReference type="EMBL" id="GDY47990.1"/>
    </source>
</evidence>
<reference evidence="5 6" key="1">
    <citation type="journal article" date="2020" name="Int. J. Syst. Evol. Microbiol.">
        <title>Reclassification of Streptomyces castelarensis and Streptomyces sporoclivatus as later heterotypic synonyms of Streptomyces antimycoticus.</title>
        <authorList>
            <person name="Komaki H."/>
            <person name="Tamura T."/>
        </authorList>
    </citation>
    <scope>NUCLEOTIDE SEQUENCE [LARGE SCALE GENOMIC DNA]</scope>
    <source>
        <strain evidence="5 6">NBRC 12839</strain>
    </source>
</reference>
<organism evidence="5 6">
    <name type="scientific">Streptomyces antimycoticus</name>
    <dbReference type="NCBI Taxonomy" id="68175"/>
    <lineage>
        <taxon>Bacteria</taxon>
        <taxon>Bacillati</taxon>
        <taxon>Actinomycetota</taxon>
        <taxon>Actinomycetes</taxon>
        <taxon>Kitasatosporales</taxon>
        <taxon>Streptomycetaceae</taxon>
        <taxon>Streptomyces</taxon>
        <taxon>Streptomyces violaceusniger group</taxon>
    </lineage>
</organism>
<dbReference type="Pfam" id="PF01593">
    <property type="entry name" value="Amino_oxidase"/>
    <property type="match status" value="1"/>
</dbReference>
<evidence type="ECO:0000313" key="6">
    <source>
        <dbReference type="Proteomes" id="UP000299290"/>
    </source>
</evidence>
<evidence type="ECO:0000256" key="3">
    <source>
        <dbReference type="ARBA" id="ARBA00040298"/>
    </source>
</evidence>
<dbReference type="GO" id="GO:0016491">
    <property type="term" value="F:oxidoreductase activity"/>
    <property type="evidence" value="ECO:0007669"/>
    <property type="project" value="InterPro"/>
</dbReference>
<evidence type="ECO:0000256" key="2">
    <source>
        <dbReference type="ARBA" id="ARBA00038825"/>
    </source>
</evidence>
<dbReference type="PANTHER" id="PTHR10668:SF105">
    <property type="entry name" value="DEHYDROGENASE-RELATED"/>
    <property type="match status" value="1"/>
</dbReference>
<keyword evidence="6" id="KW-1185">Reference proteome</keyword>
<comment type="subunit">
    <text evidence="2">Interacts with COX5B; this interaction may contribute to localize PYROXD2 to the inner face of the inner mitochondrial membrane.</text>
</comment>
<dbReference type="Proteomes" id="UP000299290">
    <property type="component" value="Unassembled WGS sequence"/>
</dbReference>
<proteinExistence type="predicted"/>
<feature type="domain" description="Amine oxidase" evidence="4">
    <location>
        <begin position="15"/>
        <end position="350"/>
    </location>
</feature>
<evidence type="ECO:0000259" key="4">
    <source>
        <dbReference type="Pfam" id="PF01593"/>
    </source>
</evidence>
<dbReference type="AlphaFoldDB" id="A0A4D4KMX8"/>